<protein>
    <submittedName>
        <fullName evidence="2">Uncharacterized protein</fullName>
    </submittedName>
</protein>
<sequence>MCPALRMLRLTRKVATTARPPFGSATSSISIHRYRPYSGRMSHLVSTTGSQRQKSAPPGHNLPSPLQDSALDLYFRHTNRAASNTGTSGTISRPTITRLIHVWETTRPRTASRQSTTSYNQNLSPRV</sequence>
<name>M2R156_CERS8</name>
<dbReference type="EMBL" id="KB445795">
    <property type="protein sequence ID" value="EMD38250.1"/>
    <property type="molecule type" value="Genomic_DNA"/>
</dbReference>
<feature type="region of interest" description="Disordered" evidence="1">
    <location>
        <begin position="40"/>
        <end position="67"/>
    </location>
</feature>
<reference evidence="2 3" key="1">
    <citation type="journal article" date="2012" name="Proc. Natl. Acad. Sci. U.S.A.">
        <title>Comparative genomics of Ceriporiopsis subvermispora and Phanerochaete chrysosporium provide insight into selective ligninolysis.</title>
        <authorList>
            <person name="Fernandez-Fueyo E."/>
            <person name="Ruiz-Duenas F.J."/>
            <person name="Ferreira P."/>
            <person name="Floudas D."/>
            <person name="Hibbett D.S."/>
            <person name="Canessa P."/>
            <person name="Larrondo L.F."/>
            <person name="James T.Y."/>
            <person name="Seelenfreund D."/>
            <person name="Lobos S."/>
            <person name="Polanco R."/>
            <person name="Tello M."/>
            <person name="Honda Y."/>
            <person name="Watanabe T."/>
            <person name="Watanabe T."/>
            <person name="Ryu J.S."/>
            <person name="Kubicek C.P."/>
            <person name="Schmoll M."/>
            <person name="Gaskell J."/>
            <person name="Hammel K.E."/>
            <person name="St John F.J."/>
            <person name="Vanden Wymelenberg A."/>
            <person name="Sabat G."/>
            <person name="Splinter BonDurant S."/>
            <person name="Syed K."/>
            <person name="Yadav J.S."/>
            <person name="Doddapaneni H."/>
            <person name="Subramanian V."/>
            <person name="Lavin J.L."/>
            <person name="Oguiza J.A."/>
            <person name="Perez G."/>
            <person name="Pisabarro A.G."/>
            <person name="Ramirez L."/>
            <person name="Santoyo F."/>
            <person name="Master E."/>
            <person name="Coutinho P.M."/>
            <person name="Henrissat B."/>
            <person name="Lombard V."/>
            <person name="Magnuson J.K."/>
            <person name="Kuees U."/>
            <person name="Hori C."/>
            <person name="Igarashi K."/>
            <person name="Samejima M."/>
            <person name="Held B.W."/>
            <person name="Barry K.W."/>
            <person name="LaButti K.M."/>
            <person name="Lapidus A."/>
            <person name="Lindquist E.A."/>
            <person name="Lucas S.M."/>
            <person name="Riley R."/>
            <person name="Salamov A.A."/>
            <person name="Hoffmeister D."/>
            <person name="Schwenk D."/>
            <person name="Hadar Y."/>
            <person name="Yarden O."/>
            <person name="de Vries R.P."/>
            <person name="Wiebenga A."/>
            <person name="Stenlid J."/>
            <person name="Eastwood D."/>
            <person name="Grigoriev I.V."/>
            <person name="Berka R.M."/>
            <person name="Blanchette R.A."/>
            <person name="Kersten P."/>
            <person name="Martinez A.T."/>
            <person name="Vicuna R."/>
            <person name="Cullen D."/>
        </authorList>
    </citation>
    <scope>NUCLEOTIDE SEQUENCE [LARGE SCALE GENOMIC DNA]</scope>
    <source>
        <strain evidence="2 3">B</strain>
    </source>
</reference>
<keyword evidence="3" id="KW-1185">Reference proteome</keyword>
<accession>M2R156</accession>
<dbReference type="Proteomes" id="UP000016930">
    <property type="component" value="Unassembled WGS sequence"/>
</dbReference>
<feature type="compositionally biased region" description="Polar residues" evidence="1">
    <location>
        <begin position="44"/>
        <end position="54"/>
    </location>
</feature>
<dbReference type="HOGENOM" id="CLU_1970271_0_0_1"/>
<organism evidence="2 3">
    <name type="scientific">Ceriporiopsis subvermispora (strain B)</name>
    <name type="common">White-rot fungus</name>
    <name type="synonym">Gelatoporia subvermispora</name>
    <dbReference type="NCBI Taxonomy" id="914234"/>
    <lineage>
        <taxon>Eukaryota</taxon>
        <taxon>Fungi</taxon>
        <taxon>Dikarya</taxon>
        <taxon>Basidiomycota</taxon>
        <taxon>Agaricomycotina</taxon>
        <taxon>Agaricomycetes</taxon>
        <taxon>Polyporales</taxon>
        <taxon>Gelatoporiaceae</taxon>
        <taxon>Gelatoporia</taxon>
    </lineage>
</organism>
<dbReference type="AlphaFoldDB" id="M2R156"/>
<feature type="region of interest" description="Disordered" evidence="1">
    <location>
        <begin position="106"/>
        <end position="127"/>
    </location>
</feature>
<gene>
    <name evidence="2" type="ORF">CERSUDRAFT_113409</name>
</gene>
<feature type="compositionally biased region" description="Polar residues" evidence="1">
    <location>
        <begin position="108"/>
        <end position="127"/>
    </location>
</feature>
<evidence type="ECO:0000313" key="2">
    <source>
        <dbReference type="EMBL" id="EMD38250.1"/>
    </source>
</evidence>
<evidence type="ECO:0000313" key="3">
    <source>
        <dbReference type="Proteomes" id="UP000016930"/>
    </source>
</evidence>
<proteinExistence type="predicted"/>
<evidence type="ECO:0000256" key="1">
    <source>
        <dbReference type="SAM" id="MobiDB-lite"/>
    </source>
</evidence>